<gene>
    <name evidence="4" type="ORF">IP91_02655</name>
</gene>
<reference evidence="4 5" key="1">
    <citation type="journal article" date="2015" name="Stand. Genomic Sci.">
        <title>Genomic Encyclopedia of Bacterial and Archaeal Type Strains, Phase III: the genomes of soil and plant-associated and newly described type strains.</title>
        <authorList>
            <person name="Whitman W.B."/>
            <person name="Woyke T."/>
            <person name="Klenk H.P."/>
            <person name="Zhou Y."/>
            <person name="Lilburn T.G."/>
            <person name="Beck B.J."/>
            <person name="De Vos P."/>
            <person name="Vandamme P."/>
            <person name="Eisen J.A."/>
            <person name="Garrity G."/>
            <person name="Hugenholtz P."/>
            <person name="Kyrpides N.C."/>
        </authorList>
    </citation>
    <scope>NUCLEOTIDE SEQUENCE [LARGE SCALE GENOMIC DNA]</scope>
    <source>
        <strain evidence="4 5">CGMCC 1.10822</strain>
    </source>
</reference>
<dbReference type="PANTHER" id="PTHR30163">
    <property type="entry name" value="MEMBRANE-BOUND LYTIC MUREIN TRANSGLYCOSYLASE B"/>
    <property type="match status" value="1"/>
</dbReference>
<dbReference type="GO" id="GO:0009253">
    <property type="term" value="P:peptidoglycan catabolic process"/>
    <property type="evidence" value="ECO:0007669"/>
    <property type="project" value="TreeGrafter"/>
</dbReference>
<dbReference type="Pfam" id="PF13406">
    <property type="entry name" value="SLT_2"/>
    <property type="match status" value="1"/>
</dbReference>
<organism evidence="4 5">
    <name type="scientific">Pseudoduganella lurida</name>
    <dbReference type="NCBI Taxonomy" id="1036180"/>
    <lineage>
        <taxon>Bacteria</taxon>
        <taxon>Pseudomonadati</taxon>
        <taxon>Pseudomonadota</taxon>
        <taxon>Betaproteobacteria</taxon>
        <taxon>Burkholderiales</taxon>
        <taxon>Oxalobacteraceae</taxon>
        <taxon>Telluria group</taxon>
        <taxon>Pseudoduganella</taxon>
    </lineage>
</organism>
<evidence type="ECO:0000256" key="2">
    <source>
        <dbReference type="SAM" id="SignalP"/>
    </source>
</evidence>
<dbReference type="InterPro" id="IPR023346">
    <property type="entry name" value="Lysozyme-like_dom_sf"/>
</dbReference>
<dbReference type="Gene3D" id="1.10.530.10">
    <property type="match status" value="1"/>
</dbReference>
<keyword evidence="5" id="KW-1185">Reference proteome</keyword>
<evidence type="ECO:0000313" key="5">
    <source>
        <dbReference type="Proteomes" id="UP000318431"/>
    </source>
</evidence>
<feature type="active site" evidence="1">
    <location>
        <position position="165"/>
    </location>
</feature>
<dbReference type="NCBIfam" id="TIGR02282">
    <property type="entry name" value="MltB"/>
    <property type="match status" value="1"/>
</dbReference>
<dbReference type="RefSeq" id="WP_145649507.1">
    <property type="nucleotide sequence ID" value="NZ_VLLB01000004.1"/>
</dbReference>
<dbReference type="Gene3D" id="1.10.8.350">
    <property type="entry name" value="Bacterial muramidase"/>
    <property type="match status" value="1"/>
</dbReference>
<dbReference type="InterPro" id="IPR011757">
    <property type="entry name" value="Lytic_transglycosylase_MltB"/>
</dbReference>
<name>A0A562R840_9BURK</name>
<accession>A0A562R840</accession>
<feature type="chain" id="PRO_5021908723" evidence="2">
    <location>
        <begin position="26"/>
        <end position="385"/>
    </location>
</feature>
<dbReference type="SUPFAM" id="SSF53955">
    <property type="entry name" value="Lysozyme-like"/>
    <property type="match status" value="1"/>
</dbReference>
<evidence type="ECO:0000256" key="1">
    <source>
        <dbReference type="PIRSR" id="PIRSR611757-1"/>
    </source>
</evidence>
<dbReference type="InterPro" id="IPR031304">
    <property type="entry name" value="SLT_2"/>
</dbReference>
<protein>
    <submittedName>
        <fullName evidence="4">Membrane-bound lytic murein transglycosylase B</fullName>
    </submittedName>
</protein>
<dbReference type="AlphaFoldDB" id="A0A562R840"/>
<dbReference type="CDD" id="cd13399">
    <property type="entry name" value="Slt35-like"/>
    <property type="match status" value="1"/>
</dbReference>
<evidence type="ECO:0000313" key="4">
    <source>
        <dbReference type="EMBL" id="TWI65248.1"/>
    </source>
</evidence>
<dbReference type="GO" id="GO:0008933">
    <property type="term" value="F:peptidoglycan lytic transglycosylase activity"/>
    <property type="evidence" value="ECO:0007669"/>
    <property type="project" value="TreeGrafter"/>
</dbReference>
<comment type="caution">
    <text evidence="4">The sequence shown here is derived from an EMBL/GenBank/DDBJ whole genome shotgun (WGS) entry which is preliminary data.</text>
</comment>
<keyword evidence="2" id="KW-0732">Signal</keyword>
<feature type="domain" description="Transglycosylase SLT" evidence="3">
    <location>
        <begin position="69"/>
        <end position="370"/>
    </location>
</feature>
<sequence>MKPIPRKLFSLLLAAALGTASVLPAHVSAAAPTKSQKGKKAAKKPVRKAAAAPASDYYTGEFVNFNQWKEVQQFLDEMVAKHGFTRPELEALMGNVRYLDSVVQLVKPAPPGKPKNWQVYSSRFIEPIRINAGVRFWNENAEALARAESLYGVPAEIVAGIIGVETIYGRDTGRFRVVDTLTTLAFSYPVAPNREARMAFFRGELEATLLYARQTGIDPLSLQGSFAGAVGLPQFMPGNILKYAVDFDGDGHIDLRNSPSDAIGSVAAFLVGHGWQRDEPRPLVYPATVSPARSWEQYLDRGLQATVRPEDLMAAGVVTTSSLPPGMLYGLVDLQNGSEPTEYWVASNNFFAITQYNRSYFYAMSVVELGRAVRLARGTSASNSP</sequence>
<dbReference type="Proteomes" id="UP000318431">
    <property type="component" value="Unassembled WGS sequence"/>
</dbReference>
<feature type="signal peptide" evidence="2">
    <location>
        <begin position="1"/>
        <end position="25"/>
    </location>
</feature>
<evidence type="ECO:0000259" key="3">
    <source>
        <dbReference type="Pfam" id="PF13406"/>
    </source>
</evidence>
<dbReference type="OrthoDB" id="9772911at2"/>
<proteinExistence type="predicted"/>
<dbReference type="InterPro" id="IPR043426">
    <property type="entry name" value="MltB-like"/>
</dbReference>
<dbReference type="PANTHER" id="PTHR30163:SF9">
    <property type="entry name" value="MEMBRANE-BOUND LYTIC MUREIN TRANSGLYCOSYLASE B"/>
    <property type="match status" value="1"/>
</dbReference>
<dbReference type="EMBL" id="VLLB01000004">
    <property type="protein sequence ID" value="TWI65248.1"/>
    <property type="molecule type" value="Genomic_DNA"/>
</dbReference>